<dbReference type="InterPro" id="IPR007902">
    <property type="entry name" value="Chl4/mis15/CENP-N"/>
</dbReference>
<dbReference type="EMBL" id="CDHN01000001">
    <property type="protein sequence ID" value="CEJ80007.1"/>
    <property type="molecule type" value="Genomic_DNA"/>
</dbReference>
<dbReference type="Pfam" id="PF05238">
    <property type="entry name" value="CENP-N"/>
    <property type="match status" value="1"/>
</dbReference>
<dbReference type="GO" id="GO:0034080">
    <property type="term" value="P:CENP-A containing chromatin assembly"/>
    <property type="evidence" value="ECO:0007669"/>
    <property type="project" value="InterPro"/>
</dbReference>
<organism evidence="2 3">
    <name type="scientific">[Torrubiella] hemipterigena</name>
    <dbReference type="NCBI Taxonomy" id="1531966"/>
    <lineage>
        <taxon>Eukaryota</taxon>
        <taxon>Fungi</taxon>
        <taxon>Dikarya</taxon>
        <taxon>Ascomycota</taxon>
        <taxon>Pezizomycotina</taxon>
        <taxon>Sordariomycetes</taxon>
        <taxon>Hypocreomycetidae</taxon>
        <taxon>Hypocreales</taxon>
        <taxon>Clavicipitaceae</taxon>
        <taxon>Clavicipitaceae incertae sedis</taxon>
        <taxon>'Torrubiella' clade</taxon>
    </lineage>
</organism>
<dbReference type="STRING" id="1531966.A0A0A1T193"/>
<reference evidence="2 3" key="1">
    <citation type="journal article" date="2015" name="Genome Announc.">
        <title>Draft Genome Sequence and Gene Annotation of the Entomopathogenic Fungus Verticillium hemipterigenum.</title>
        <authorList>
            <person name="Horn F."/>
            <person name="Habel A."/>
            <person name="Scharf D.H."/>
            <person name="Dworschak J."/>
            <person name="Brakhage A.A."/>
            <person name="Guthke R."/>
            <person name="Hertweck C."/>
            <person name="Linde J."/>
        </authorList>
    </citation>
    <scope>NUCLEOTIDE SEQUENCE [LARGE SCALE GENOMIC DNA]</scope>
</reference>
<evidence type="ECO:0000313" key="3">
    <source>
        <dbReference type="Proteomes" id="UP000039046"/>
    </source>
</evidence>
<feature type="region of interest" description="Disordered" evidence="1">
    <location>
        <begin position="324"/>
        <end position="343"/>
    </location>
</feature>
<feature type="region of interest" description="Disordered" evidence="1">
    <location>
        <begin position="396"/>
        <end position="418"/>
    </location>
</feature>
<protein>
    <submittedName>
        <fullName evidence="2">Putative CHL4-domain-containing protein</fullName>
    </submittedName>
</protein>
<accession>A0A0A1T193</accession>
<gene>
    <name evidence="2" type="ORF">VHEMI00215</name>
</gene>
<dbReference type="Proteomes" id="UP000039046">
    <property type="component" value="Unassembled WGS sequence"/>
</dbReference>
<name>A0A0A1T193_9HYPO</name>
<proteinExistence type="predicted"/>
<dbReference type="GO" id="GO:0007059">
    <property type="term" value="P:chromosome segregation"/>
    <property type="evidence" value="ECO:0007669"/>
    <property type="project" value="InterPro"/>
</dbReference>
<keyword evidence="3" id="KW-1185">Reference proteome</keyword>
<dbReference type="AlphaFoldDB" id="A0A0A1T193"/>
<evidence type="ECO:0000256" key="1">
    <source>
        <dbReference type="SAM" id="MobiDB-lite"/>
    </source>
</evidence>
<evidence type="ECO:0000313" key="2">
    <source>
        <dbReference type="EMBL" id="CEJ80007.1"/>
    </source>
</evidence>
<dbReference type="HOGENOM" id="CLU_031572_0_0_1"/>
<dbReference type="OrthoDB" id="6585699at2759"/>
<dbReference type="Gene3D" id="3.10.20.720">
    <property type="match status" value="1"/>
</dbReference>
<sequence length="503" mass="55209">MSQLSLPTTARLPPSLRVDPTNITVIKNLSRLSRESLIALALDWLDDSTIANAAPYLAQTDEHGHSLDDPEDLYPPCETVEELREMYSQLQDHRGAKRDVVTRILEGDWRQGLTLYQLAMIDFAHLDEHPHSQKWTAYKIAPLQHPTHGNDDEVLRADEKSLAIPRFHPSTFLQNLQNQVLPDVKAHYHFYRPRDYPVLFLRIFVLDSPYNTQLALSGLNSTGTTNFNSSRTIYLAFPDSAPSLYISKAIAPGNATAGEGRSLQSLIIKGVPQALSRPRERYTLQVTYLTSRNLGALLDKKGAGRGNAAGGGWSVYTDDKDKKSPLDTILPTPPLSRRSSHAITGSKRNLPISKAAYQAKRAKLTAQARFGRSGIISDGKGVERIDILMQDPFPSISPADFDDAASQPPDARGPGRRTGVDAALQEAAEDDGWDPAAVNNPNDWVPNVRITFQGSHVFAGIRQLVEAGIIDGAKMPGWMTGEEGITTGVVRDGRVWGNKGSGL</sequence>